<evidence type="ECO:0000313" key="2">
    <source>
        <dbReference type="EMBL" id="MFB9905420.1"/>
    </source>
</evidence>
<dbReference type="Gene3D" id="3.40.50.1820">
    <property type="entry name" value="alpha/beta hydrolase"/>
    <property type="match status" value="1"/>
</dbReference>
<dbReference type="RefSeq" id="WP_377852723.1">
    <property type="nucleotide sequence ID" value="NZ_JBHLZU010000012.1"/>
</dbReference>
<proteinExistence type="predicted"/>
<dbReference type="GO" id="GO:0016787">
    <property type="term" value="F:hydrolase activity"/>
    <property type="evidence" value="ECO:0007669"/>
    <property type="project" value="UniProtKB-KW"/>
</dbReference>
<name>A0ABV5ZWZ3_9PSEU</name>
<accession>A0ABV5ZWZ3</accession>
<dbReference type="InterPro" id="IPR000073">
    <property type="entry name" value="AB_hydrolase_1"/>
</dbReference>
<gene>
    <name evidence="2" type="ORF">ACFFQA_15910</name>
</gene>
<comment type="caution">
    <text evidence="2">The sequence shown here is derived from an EMBL/GenBank/DDBJ whole genome shotgun (WGS) entry which is preliminary data.</text>
</comment>
<keyword evidence="2" id="KW-0378">Hydrolase</keyword>
<dbReference type="InterPro" id="IPR029058">
    <property type="entry name" value="AB_hydrolase_fold"/>
</dbReference>
<dbReference type="Proteomes" id="UP001589693">
    <property type="component" value="Unassembled WGS sequence"/>
</dbReference>
<reference evidence="2 3" key="1">
    <citation type="submission" date="2024-09" db="EMBL/GenBank/DDBJ databases">
        <authorList>
            <person name="Sun Q."/>
            <person name="Mori K."/>
        </authorList>
    </citation>
    <scope>NUCLEOTIDE SEQUENCE [LARGE SCALE GENOMIC DNA]</scope>
    <source>
        <strain evidence="2 3">TBRC 7907</strain>
    </source>
</reference>
<dbReference type="SUPFAM" id="SSF53474">
    <property type="entry name" value="alpha/beta-Hydrolases"/>
    <property type="match status" value="1"/>
</dbReference>
<feature type="domain" description="AB hydrolase-1" evidence="1">
    <location>
        <begin position="53"/>
        <end position="272"/>
    </location>
</feature>
<sequence length="286" mass="30007">MASIYRSLAGRNAVTGWCHDQLDAWPVAHQRAVITAQGTRTHVVTAGSGNHTVVVVPGTNFCAASCLPLASAVAARCRVVVVDLPGQPGLSAAERVPAAGRLAWYGRWLSEVVEQVSSSPVTVLGHSLGAAITLASTSALVRKQILVSPGGVMRLRITPRVAVASMEWLFTRRPAASARLLRVMHGSGHLPRPELVEWMTLVARHVRSSTDPGATVIARRDVARTVVVGGDDVFLPARALAPVVRGKLGAELDVIASAGHLVIDEVPEALADLAAGDAYTGRSRDG</sequence>
<evidence type="ECO:0000259" key="1">
    <source>
        <dbReference type="Pfam" id="PF12697"/>
    </source>
</evidence>
<organism evidence="2 3">
    <name type="scientific">Allokutzneria oryzae</name>
    <dbReference type="NCBI Taxonomy" id="1378989"/>
    <lineage>
        <taxon>Bacteria</taxon>
        <taxon>Bacillati</taxon>
        <taxon>Actinomycetota</taxon>
        <taxon>Actinomycetes</taxon>
        <taxon>Pseudonocardiales</taxon>
        <taxon>Pseudonocardiaceae</taxon>
        <taxon>Allokutzneria</taxon>
    </lineage>
</organism>
<dbReference type="EMBL" id="JBHLZU010000012">
    <property type="protein sequence ID" value="MFB9905420.1"/>
    <property type="molecule type" value="Genomic_DNA"/>
</dbReference>
<keyword evidence="3" id="KW-1185">Reference proteome</keyword>
<evidence type="ECO:0000313" key="3">
    <source>
        <dbReference type="Proteomes" id="UP001589693"/>
    </source>
</evidence>
<protein>
    <submittedName>
        <fullName evidence="2">Alpha/beta fold hydrolase</fullName>
    </submittedName>
</protein>
<dbReference type="Pfam" id="PF12697">
    <property type="entry name" value="Abhydrolase_6"/>
    <property type="match status" value="1"/>
</dbReference>